<dbReference type="InParanoid" id="K5VSB7"/>
<gene>
    <name evidence="1" type="ORF">PHACADRAFT_201721</name>
</gene>
<reference evidence="1 2" key="1">
    <citation type="journal article" date="2012" name="BMC Genomics">
        <title>Comparative genomics of the white-rot fungi, Phanerochaete carnosa and P. chrysosporium, to elucidate the genetic basis of the distinct wood types they colonize.</title>
        <authorList>
            <person name="Suzuki H."/>
            <person name="MacDonald J."/>
            <person name="Syed K."/>
            <person name="Salamov A."/>
            <person name="Hori C."/>
            <person name="Aerts A."/>
            <person name="Henrissat B."/>
            <person name="Wiebenga A."/>
            <person name="vanKuyk P.A."/>
            <person name="Barry K."/>
            <person name="Lindquist E."/>
            <person name="LaButti K."/>
            <person name="Lapidus A."/>
            <person name="Lucas S."/>
            <person name="Coutinho P."/>
            <person name="Gong Y."/>
            <person name="Samejima M."/>
            <person name="Mahadevan R."/>
            <person name="Abou-Zaid M."/>
            <person name="de Vries R.P."/>
            <person name="Igarashi K."/>
            <person name="Yadav J.S."/>
            <person name="Grigoriev I.V."/>
            <person name="Master E.R."/>
        </authorList>
    </citation>
    <scope>NUCLEOTIDE SEQUENCE [LARGE SCALE GENOMIC DNA]</scope>
    <source>
        <strain evidence="1 2">HHB-10118-sp</strain>
    </source>
</reference>
<dbReference type="RefSeq" id="XP_007402066.1">
    <property type="nucleotide sequence ID" value="XM_007402004.1"/>
</dbReference>
<dbReference type="OrthoDB" id="3132725at2759"/>
<organism evidence="1 2">
    <name type="scientific">Phanerochaete carnosa (strain HHB-10118-sp)</name>
    <name type="common">White-rot fungus</name>
    <name type="synonym">Peniophora carnosa</name>
    <dbReference type="NCBI Taxonomy" id="650164"/>
    <lineage>
        <taxon>Eukaryota</taxon>
        <taxon>Fungi</taxon>
        <taxon>Dikarya</taxon>
        <taxon>Basidiomycota</taxon>
        <taxon>Agaricomycotina</taxon>
        <taxon>Agaricomycetes</taxon>
        <taxon>Polyporales</taxon>
        <taxon>Phanerochaetaceae</taxon>
        <taxon>Phanerochaete</taxon>
    </lineage>
</organism>
<proteinExistence type="predicted"/>
<dbReference type="KEGG" id="pco:PHACADRAFT_201721"/>
<dbReference type="AlphaFoldDB" id="K5VSB7"/>
<protein>
    <submittedName>
        <fullName evidence="1">Uncharacterized protein</fullName>
    </submittedName>
</protein>
<dbReference type="EMBL" id="JH930481">
    <property type="protein sequence ID" value="EKM49459.1"/>
    <property type="molecule type" value="Genomic_DNA"/>
</dbReference>
<dbReference type="HOGENOM" id="CLU_345850_0_0_1"/>
<dbReference type="Proteomes" id="UP000008370">
    <property type="component" value="Unassembled WGS sequence"/>
</dbReference>
<dbReference type="GeneID" id="18911676"/>
<evidence type="ECO:0000313" key="1">
    <source>
        <dbReference type="EMBL" id="EKM49459.1"/>
    </source>
</evidence>
<name>K5VSB7_PHACS</name>
<evidence type="ECO:0000313" key="2">
    <source>
        <dbReference type="Proteomes" id="UP000008370"/>
    </source>
</evidence>
<sequence>MPPSPNEWMDLTSIPTETFFDHLYFLKERTPAEDRDHTHVQFALAGRYKQPDGRTLLVKLDTPPAVANGVEKIRRLGAMLGTSRKFPCSLAMDVLRLPHPKWELNNEQDLTKDFTNSYGAYSNIPLQNVPHISFALGSADNTKVFTWLCLPELYYKGCSPRILRTDLYHLYLTALHPAYEASIPNLTPLPKVTKVEDFVSLSTSAFEEFSCSLTVEEDSLSTFTETLFHCMDADDIFRGAYFVHHVSPRTIEHCPTSQRERNNAWLEARGALDELPMDKDIDGWEGNVQLLFRKPGAVLLWQHDAIKTVLNYLLPDMDEEEIANLVDERKSSSAAATFTFGNTIVNLSSAGLPITRLEFHTKDYSTAPAGWRTFGTDDTFPSHLAVCRQSATKAQKTCFQFATADSPTGDVECRLTVHGKLEGLKNTLSSTPASSSLFYEISKRGWWRFRGTRIFAANIVLKSLKITPKDARVWPTVLGLAAIAIHIINTCIQPQVESAALHQTLYDAAYQIAPDASNAVEADWAEAAETLEPFVEQRGAYFMADVMKNLHDEGRGYFLRLPQSYAELASGLVDIYNQQSMSDLRREFGLGSHQTHIIIAPSIHRLSKGRDTALVQHTWQRPLPPPLTFELADVDIRIRSVTALTGVDARDNEDEEYDRLDDMLQGTLIDILNRIYLQLCHDLMAKSPNARGGGAYTTVTRQELFSIPPGLYLQPELPFERICIELCDRDEWIRTVHNLLPRKGYITPPKAMAYPKSTYYKAWIALLDRMNPSHAAYVTKKMRAEISKFLWLPKNDKNSMWITQSNHPTRSITLGDEDRRSCPVLVVNPIYVHSVEELGRFVARDL</sequence>
<keyword evidence="2" id="KW-1185">Reference proteome</keyword>
<accession>K5VSB7</accession>